<dbReference type="EMBL" id="CP016345">
    <property type="protein sequence ID" value="ANQ12513.1"/>
    <property type="molecule type" value="Genomic_DNA"/>
</dbReference>
<reference evidence="2 3" key="1">
    <citation type="submission" date="2016-07" db="EMBL/GenBank/DDBJ databases">
        <title>Developing Vibrio natriegens as a novel, fast-growing host for biotechnology.</title>
        <authorList>
            <person name="Weinstock M.T."/>
            <person name="Hesek E.D."/>
            <person name="Wilson C.M."/>
            <person name="Gibson D.G."/>
        </authorList>
    </citation>
    <scope>NUCLEOTIDE SEQUENCE [LARGE SCALE GENOMIC DNA]</scope>
    <source>
        <strain evidence="2 3">ATCC 14048</strain>
    </source>
</reference>
<dbReference type="KEGG" id="vna:PN96_06390"/>
<dbReference type="SUPFAM" id="SSF160719">
    <property type="entry name" value="gpW/gp25-like"/>
    <property type="match status" value="1"/>
</dbReference>
<feature type="domain" description="IraD/Gp25-like" evidence="1">
    <location>
        <begin position="30"/>
        <end position="118"/>
    </location>
</feature>
<dbReference type="InterPro" id="IPR007048">
    <property type="entry name" value="IraD/Gp25-like"/>
</dbReference>
<dbReference type="Pfam" id="PF04965">
    <property type="entry name" value="GPW_gp25"/>
    <property type="match status" value="1"/>
</dbReference>
<dbReference type="Gene3D" id="3.10.450.40">
    <property type="match status" value="1"/>
</dbReference>
<dbReference type="GeneID" id="70912413"/>
<evidence type="ECO:0000259" key="1">
    <source>
        <dbReference type="Pfam" id="PF04965"/>
    </source>
</evidence>
<dbReference type="AlphaFoldDB" id="A0AAN0Y2J2"/>
<sequence length="149" mass="16775">MDRDNGFLGTGWAFPPTFTSDNCSVELCSNEKDIKQSLAILLSTSPGERLMHPEFGCRINRFVFAELTKTTLTEMEYEIRQSILLFESRIDLDSLTLTPVPLNGKIMIELDYQIVTTNTRDNMVYPFYLQEGTLVSPDLLPDLGSGDAL</sequence>
<dbReference type="RefSeq" id="WP_020333193.1">
    <property type="nucleotide sequence ID" value="NZ_ATFJ01000003.1"/>
</dbReference>
<evidence type="ECO:0000313" key="3">
    <source>
        <dbReference type="Proteomes" id="UP000092741"/>
    </source>
</evidence>
<dbReference type="Proteomes" id="UP000092741">
    <property type="component" value="Chromosome 1"/>
</dbReference>
<organism evidence="2 3">
    <name type="scientific">Vibrio natriegens NBRC 15636 = ATCC 14048 = DSM 759</name>
    <dbReference type="NCBI Taxonomy" id="1219067"/>
    <lineage>
        <taxon>Bacteria</taxon>
        <taxon>Pseudomonadati</taxon>
        <taxon>Pseudomonadota</taxon>
        <taxon>Gammaproteobacteria</taxon>
        <taxon>Vibrionales</taxon>
        <taxon>Vibrionaceae</taxon>
        <taxon>Vibrio</taxon>
    </lineage>
</organism>
<accession>A0AAN0Y2J2</accession>
<keyword evidence="3" id="KW-1185">Reference proteome</keyword>
<proteinExistence type="predicted"/>
<evidence type="ECO:0000313" key="2">
    <source>
        <dbReference type="EMBL" id="ANQ12513.1"/>
    </source>
</evidence>
<gene>
    <name evidence="2" type="ORF">BA890_06960</name>
</gene>
<name>A0AAN0Y2J2_VIBNA</name>
<protein>
    <recommendedName>
        <fullName evidence="1">IraD/Gp25-like domain-containing protein</fullName>
    </recommendedName>
</protein>